<organism evidence="3 4">
    <name type="scientific">Eumeta variegata</name>
    <name type="common">Bagworm moth</name>
    <name type="synonym">Eumeta japonica</name>
    <dbReference type="NCBI Taxonomy" id="151549"/>
    <lineage>
        <taxon>Eukaryota</taxon>
        <taxon>Metazoa</taxon>
        <taxon>Ecdysozoa</taxon>
        <taxon>Arthropoda</taxon>
        <taxon>Hexapoda</taxon>
        <taxon>Insecta</taxon>
        <taxon>Pterygota</taxon>
        <taxon>Neoptera</taxon>
        <taxon>Endopterygota</taxon>
        <taxon>Lepidoptera</taxon>
        <taxon>Glossata</taxon>
        <taxon>Ditrysia</taxon>
        <taxon>Tineoidea</taxon>
        <taxon>Psychidae</taxon>
        <taxon>Oiketicinae</taxon>
        <taxon>Eumeta</taxon>
    </lineage>
</organism>
<dbReference type="EMBL" id="BGZK01003651">
    <property type="protein sequence ID" value="GBP03367.1"/>
    <property type="molecule type" value="Genomic_DNA"/>
</dbReference>
<comment type="caution">
    <text evidence="3">The sequence shown here is derived from an EMBL/GenBank/DDBJ whole genome shotgun (WGS) entry which is preliminary data.</text>
</comment>
<gene>
    <name evidence="3" type="ORF">EVAR_73622_1</name>
</gene>
<feature type="transmembrane region" description="Helical" evidence="2">
    <location>
        <begin position="35"/>
        <end position="52"/>
    </location>
</feature>
<dbReference type="AlphaFoldDB" id="A0A4C1SPW4"/>
<evidence type="ECO:0000256" key="1">
    <source>
        <dbReference type="SAM" id="MobiDB-lite"/>
    </source>
</evidence>
<name>A0A4C1SPW4_EUMVA</name>
<sequence length="91" mass="10189">MTSIVKIGYRIALQIGQQDLWQNAQQKHTTRTDTTIISISIIIIIANINVLMPSRESYNNSNITPDYFYATEDEQQIDGDGGANNVDGRSE</sequence>
<keyword evidence="4" id="KW-1185">Reference proteome</keyword>
<accession>A0A4C1SPW4</accession>
<evidence type="ECO:0000313" key="4">
    <source>
        <dbReference type="Proteomes" id="UP000299102"/>
    </source>
</evidence>
<keyword evidence="2" id="KW-0812">Transmembrane</keyword>
<protein>
    <submittedName>
        <fullName evidence="3">Uncharacterized protein</fullName>
    </submittedName>
</protein>
<keyword evidence="2" id="KW-1133">Transmembrane helix</keyword>
<proteinExistence type="predicted"/>
<evidence type="ECO:0000256" key="2">
    <source>
        <dbReference type="SAM" id="Phobius"/>
    </source>
</evidence>
<reference evidence="3 4" key="1">
    <citation type="journal article" date="2019" name="Commun. Biol.">
        <title>The bagworm genome reveals a unique fibroin gene that provides high tensile strength.</title>
        <authorList>
            <person name="Kono N."/>
            <person name="Nakamura H."/>
            <person name="Ohtoshi R."/>
            <person name="Tomita M."/>
            <person name="Numata K."/>
            <person name="Arakawa K."/>
        </authorList>
    </citation>
    <scope>NUCLEOTIDE SEQUENCE [LARGE SCALE GENOMIC DNA]</scope>
</reference>
<feature type="region of interest" description="Disordered" evidence="1">
    <location>
        <begin position="72"/>
        <end position="91"/>
    </location>
</feature>
<keyword evidence="2" id="KW-0472">Membrane</keyword>
<evidence type="ECO:0000313" key="3">
    <source>
        <dbReference type="EMBL" id="GBP03367.1"/>
    </source>
</evidence>
<dbReference type="Proteomes" id="UP000299102">
    <property type="component" value="Unassembled WGS sequence"/>
</dbReference>